<evidence type="ECO:0000313" key="2">
    <source>
        <dbReference type="Proteomes" id="UP000037210"/>
    </source>
</evidence>
<dbReference type="EMBL" id="LFWZ01000013">
    <property type="protein sequence ID" value="KON31101.1"/>
    <property type="molecule type" value="Genomic_DNA"/>
</dbReference>
<dbReference type="AlphaFoldDB" id="A0A0M0BS94"/>
<evidence type="ECO:0008006" key="3">
    <source>
        <dbReference type="Google" id="ProtNLM"/>
    </source>
</evidence>
<accession>A0A0M0BS94</accession>
<name>A0A0M0BS94_9ARCH</name>
<dbReference type="Proteomes" id="UP000037210">
    <property type="component" value="Unassembled WGS sequence"/>
</dbReference>
<comment type="caution">
    <text evidence="1">The sequence shown here is derived from an EMBL/GenBank/DDBJ whole genome shotgun (WGS) entry which is preliminary data.</text>
</comment>
<reference evidence="1 2" key="1">
    <citation type="submission" date="2015-06" db="EMBL/GenBank/DDBJ databases">
        <title>New insights into the roles of widespread benthic archaea in carbon and nitrogen cycling.</title>
        <authorList>
            <person name="Lazar C.S."/>
            <person name="Baker B.J."/>
            <person name="Seitz K.W."/>
            <person name="Hyde A.S."/>
            <person name="Dick G.J."/>
            <person name="Hinrichs K.-U."/>
            <person name="Teske A.P."/>
        </authorList>
    </citation>
    <scope>NUCLEOTIDE SEQUENCE [LARGE SCALE GENOMIC DNA]</scope>
    <source>
        <strain evidence="1">DG-45</strain>
    </source>
</reference>
<organism evidence="1 2">
    <name type="scientific">miscellaneous Crenarchaeota group-15 archaeon DG-45</name>
    <dbReference type="NCBI Taxonomy" id="1685127"/>
    <lineage>
        <taxon>Archaea</taxon>
        <taxon>Candidatus Bathyarchaeota</taxon>
        <taxon>MCG-15</taxon>
    </lineage>
</organism>
<proteinExistence type="predicted"/>
<gene>
    <name evidence="1" type="ORF">AC482_01980</name>
</gene>
<protein>
    <recommendedName>
        <fullName evidence="3">ArnR1-like winged helix-turn-helix domain-containing protein</fullName>
    </recommendedName>
</protein>
<evidence type="ECO:0000313" key="1">
    <source>
        <dbReference type="EMBL" id="KON31101.1"/>
    </source>
</evidence>
<sequence length="97" mass="11121">METKMVKILQVLSRASCYCPLGYISLHTNIIEPLQILEALEEEGYVVRCKCNDWSPSNYPQFMITPKARQSLGQIEADVFKIPKNFVVERLAEEAKD</sequence>